<dbReference type="GO" id="GO:0005886">
    <property type="term" value="C:plasma membrane"/>
    <property type="evidence" value="ECO:0007669"/>
    <property type="project" value="UniProtKB-SubCell"/>
</dbReference>
<evidence type="ECO:0000256" key="6">
    <source>
        <dbReference type="ARBA" id="ARBA00022989"/>
    </source>
</evidence>
<reference evidence="9 10" key="1">
    <citation type="submission" date="2017-02" db="EMBL/GenBank/DDBJ databases">
        <authorList>
            <person name="Peterson S.W."/>
        </authorList>
    </citation>
    <scope>NUCLEOTIDE SEQUENCE [LARGE SCALE GENOMIC DNA]</scope>
    <source>
        <strain evidence="9 10">USBA 369</strain>
    </source>
</reference>
<organism evidence="9 10">
    <name type="scientific">Consotaella salsifontis</name>
    <dbReference type="NCBI Taxonomy" id="1365950"/>
    <lineage>
        <taxon>Bacteria</taxon>
        <taxon>Pseudomonadati</taxon>
        <taxon>Pseudomonadota</taxon>
        <taxon>Alphaproteobacteria</taxon>
        <taxon>Hyphomicrobiales</taxon>
        <taxon>Aurantimonadaceae</taxon>
        <taxon>Consotaella</taxon>
    </lineage>
</organism>
<dbReference type="EMBL" id="FUXL01000002">
    <property type="protein sequence ID" value="SJZ63476.1"/>
    <property type="molecule type" value="Genomic_DNA"/>
</dbReference>
<keyword evidence="6 8" id="KW-1133">Transmembrane helix</keyword>
<feature type="transmembrane region" description="Helical" evidence="8">
    <location>
        <begin position="14"/>
        <end position="37"/>
    </location>
</feature>
<evidence type="ECO:0000256" key="5">
    <source>
        <dbReference type="ARBA" id="ARBA00022692"/>
    </source>
</evidence>
<protein>
    <submittedName>
        <fullName evidence="9">Predicted branched-chain amino acid permease (Azaleucine resistance)</fullName>
    </submittedName>
</protein>
<accession>A0A1T4M9G0</accession>
<name>A0A1T4M9G0_9HYPH</name>
<evidence type="ECO:0000313" key="10">
    <source>
        <dbReference type="Proteomes" id="UP000190135"/>
    </source>
</evidence>
<dbReference type="PANTHER" id="PTHR34979:SF1">
    <property type="entry name" value="INNER MEMBRANE PROTEIN YGAZ"/>
    <property type="match status" value="1"/>
</dbReference>
<proteinExistence type="inferred from homology"/>
<evidence type="ECO:0000256" key="2">
    <source>
        <dbReference type="ARBA" id="ARBA00010735"/>
    </source>
</evidence>
<dbReference type="RefSeq" id="WP_245318733.1">
    <property type="nucleotide sequence ID" value="NZ_FUXL01000002.1"/>
</dbReference>
<feature type="transmembrane region" description="Helical" evidence="8">
    <location>
        <begin position="161"/>
        <end position="178"/>
    </location>
</feature>
<feature type="transmembrane region" description="Helical" evidence="8">
    <location>
        <begin position="57"/>
        <end position="76"/>
    </location>
</feature>
<dbReference type="AlphaFoldDB" id="A0A1T4M9G0"/>
<dbReference type="PANTHER" id="PTHR34979">
    <property type="entry name" value="INNER MEMBRANE PROTEIN YGAZ"/>
    <property type="match status" value="1"/>
</dbReference>
<keyword evidence="5 8" id="KW-0812">Transmembrane</keyword>
<comment type="similarity">
    <text evidence="2">Belongs to the AzlC family.</text>
</comment>
<evidence type="ECO:0000256" key="1">
    <source>
        <dbReference type="ARBA" id="ARBA00004651"/>
    </source>
</evidence>
<evidence type="ECO:0000256" key="7">
    <source>
        <dbReference type="ARBA" id="ARBA00023136"/>
    </source>
</evidence>
<dbReference type="Proteomes" id="UP000190135">
    <property type="component" value="Unassembled WGS sequence"/>
</dbReference>
<evidence type="ECO:0000256" key="3">
    <source>
        <dbReference type="ARBA" id="ARBA00022448"/>
    </source>
</evidence>
<dbReference type="GO" id="GO:1903785">
    <property type="term" value="P:L-valine transmembrane transport"/>
    <property type="evidence" value="ECO:0007669"/>
    <property type="project" value="TreeGrafter"/>
</dbReference>
<keyword evidence="3" id="KW-0813">Transport</keyword>
<gene>
    <name evidence="9" type="ORF">SAMN05428963_10219</name>
</gene>
<evidence type="ECO:0000313" key="9">
    <source>
        <dbReference type="EMBL" id="SJZ63476.1"/>
    </source>
</evidence>
<dbReference type="STRING" id="1365950.SAMN05428963_10219"/>
<evidence type="ECO:0000256" key="8">
    <source>
        <dbReference type="SAM" id="Phobius"/>
    </source>
</evidence>
<feature type="transmembrane region" description="Helical" evidence="8">
    <location>
        <begin position="128"/>
        <end position="149"/>
    </location>
</feature>
<comment type="subcellular location">
    <subcellularLocation>
        <location evidence="1">Cell membrane</location>
        <topology evidence="1">Multi-pass membrane protein</topology>
    </subcellularLocation>
</comment>
<keyword evidence="4" id="KW-1003">Cell membrane</keyword>
<evidence type="ECO:0000256" key="4">
    <source>
        <dbReference type="ARBA" id="ARBA00022475"/>
    </source>
</evidence>
<dbReference type="Pfam" id="PF03591">
    <property type="entry name" value="AzlC"/>
    <property type="match status" value="1"/>
</dbReference>
<dbReference type="InterPro" id="IPR011606">
    <property type="entry name" value="Brnchd-chn_aa_trnsp_permease"/>
</dbReference>
<feature type="transmembrane region" description="Helical" evidence="8">
    <location>
        <begin position="184"/>
        <end position="202"/>
    </location>
</feature>
<sequence length="237" mass="24900">MSRQSEFREALRDALPVAIASAPFGMVCGAIAVGAGMTIVQATSYSATVNAGASQLVALQVTSIGGSLASALLALLAVNARMVLYSVIIGRHFGALSLVQKAVAFFLLTDPMFVTVEVRAMTRKVTPTYIFTFGIALYTSWVVCTAIGAKFGQLIEDPRAFALDFILPVFFFAMLMGFRRRPGFYAVAGISAAASIAVYLTLGPPWHITLGAAAGLVHAAITAPSAAARSVMEARDE</sequence>
<keyword evidence="7 8" id="KW-0472">Membrane</keyword>
<keyword evidence="10" id="KW-1185">Reference proteome</keyword>